<dbReference type="EMBL" id="QOPE01000007">
    <property type="protein sequence ID" value="RCL42092.1"/>
    <property type="molecule type" value="Genomic_DNA"/>
</dbReference>
<protein>
    <submittedName>
        <fullName evidence="2">Phosphohistidine phosphatase SixA</fullName>
    </submittedName>
</protein>
<dbReference type="PANTHER" id="PTHR47623">
    <property type="entry name" value="OS09G0287300 PROTEIN"/>
    <property type="match status" value="1"/>
</dbReference>
<name>A0A368BZ55_9GAMM</name>
<dbReference type="InterPro" id="IPR013078">
    <property type="entry name" value="His_Pase_superF_clade-1"/>
</dbReference>
<evidence type="ECO:0000313" key="2">
    <source>
        <dbReference type="EMBL" id="RCL42092.1"/>
    </source>
</evidence>
<organism evidence="2 3">
    <name type="scientific">SAR86 cluster bacterium</name>
    <dbReference type="NCBI Taxonomy" id="2030880"/>
    <lineage>
        <taxon>Bacteria</taxon>
        <taxon>Pseudomonadati</taxon>
        <taxon>Pseudomonadota</taxon>
        <taxon>Gammaproteobacteria</taxon>
        <taxon>SAR86 cluster</taxon>
    </lineage>
</organism>
<dbReference type="Gene3D" id="3.40.50.1240">
    <property type="entry name" value="Phosphoglycerate mutase-like"/>
    <property type="match status" value="1"/>
</dbReference>
<accession>A0A368BZ55</accession>
<evidence type="ECO:0000313" key="3">
    <source>
        <dbReference type="Proteomes" id="UP000253307"/>
    </source>
</evidence>
<dbReference type="InterPro" id="IPR029033">
    <property type="entry name" value="His_PPase_superfam"/>
</dbReference>
<dbReference type="SMART" id="SM00855">
    <property type="entry name" value="PGAM"/>
    <property type="match status" value="1"/>
</dbReference>
<evidence type="ECO:0000256" key="1">
    <source>
        <dbReference type="PIRSR" id="PIRSR613078-2"/>
    </source>
</evidence>
<dbReference type="Proteomes" id="UP000253307">
    <property type="component" value="Unassembled WGS sequence"/>
</dbReference>
<gene>
    <name evidence="2" type="ORF">DBW96_01580</name>
</gene>
<feature type="binding site" evidence="1">
    <location>
        <position position="58"/>
    </location>
    <ligand>
        <name>substrate</name>
    </ligand>
</feature>
<proteinExistence type="predicted"/>
<dbReference type="Pfam" id="PF00300">
    <property type="entry name" value="His_Phos_1"/>
    <property type="match status" value="1"/>
</dbReference>
<dbReference type="SUPFAM" id="SSF53254">
    <property type="entry name" value="Phosphoglycerate mutase-like"/>
    <property type="match status" value="1"/>
</dbReference>
<comment type="caution">
    <text evidence="2">The sequence shown here is derived from an EMBL/GenBank/DDBJ whole genome shotgun (WGS) entry which is preliminary data.</text>
</comment>
<reference evidence="2 3" key="1">
    <citation type="journal article" date="2018" name="Microbiome">
        <title>Fine metagenomic profile of the Mediterranean stratified and mixed water columns revealed by assembly and recruitment.</title>
        <authorList>
            <person name="Haro-Moreno J.M."/>
            <person name="Lopez-Perez M."/>
            <person name="De La Torre J.R."/>
            <person name="Picazo A."/>
            <person name="Camacho A."/>
            <person name="Rodriguez-Valera F."/>
        </authorList>
    </citation>
    <scope>NUCLEOTIDE SEQUENCE [LARGE SCALE GENOMIC DNA]</scope>
    <source>
        <strain evidence="2">MED-G82</strain>
    </source>
</reference>
<dbReference type="CDD" id="cd07067">
    <property type="entry name" value="HP_PGM_like"/>
    <property type="match status" value="1"/>
</dbReference>
<dbReference type="PANTHER" id="PTHR47623:SF1">
    <property type="entry name" value="OS09G0287300 PROTEIN"/>
    <property type="match status" value="1"/>
</dbReference>
<dbReference type="AlphaFoldDB" id="A0A368BZ55"/>
<sequence>MNQLFLLRHAKSSWASNHLSDFDRPLNNRGRRNAVDLGESFFEKKLKIDHVLCSPSARTKETFDIIQSISNFALDHKFLDSIYHSSVGNLIEILSQINLETASVMIVGHNPSMHLMTELLVNQTIDKFPTCTLAQIKIVYSWDKLRKHQNKLINFRKPNK</sequence>